<organism evidence="2 3">
    <name type="scientific">Pinctada imbricata</name>
    <name type="common">Atlantic pearl-oyster</name>
    <name type="synonym">Pinctada martensii</name>
    <dbReference type="NCBI Taxonomy" id="66713"/>
    <lineage>
        <taxon>Eukaryota</taxon>
        <taxon>Metazoa</taxon>
        <taxon>Spiralia</taxon>
        <taxon>Lophotrochozoa</taxon>
        <taxon>Mollusca</taxon>
        <taxon>Bivalvia</taxon>
        <taxon>Autobranchia</taxon>
        <taxon>Pteriomorphia</taxon>
        <taxon>Pterioida</taxon>
        <taxon>Pterioidea</taxon>
        <taxon>Pteriidae</taxon>
        <taxon>Pinctada</taxon>
    </lineage>
</organism>
<sequence length="308" mass="35749">MRQENQDENVNDCSMSSGFESVGSSSDPSRLIVRLPAVSAQRNGPRKRLSKALSKAHRQLKSLKTDNANLKRKVKTIQRRFQRMKSKEAPLTPRRKTEKMMRDAGIQRNRSVRKHLLMSNVLIDEMKKKMKEKKAGNKRTVYGQVVGNLIKKYRCVSKISKETGVHRNLISRTIKEGVNLSKQRRSRALAKHRETVVRFLERKDNCRLQPGKNDSVKCGEERIQTRVLTDYLDNLYLKYRSEHPEIAISLSTFRRARPKYILPTTFLSRNTCLCTKHQNFRLQTKNDEERRHQSVCKPGGICSTEDLN</sequence>
<feature type="compositionally biased region" description="Low complexity" evidence="1">
    <location>
        <begin position="14"/>
        <end position="29"/>
    </location>
</feature>
<dbReference type="EMBL" id="VSWD01000009">
    <property type="protein sequence ID" value="KAK3092943.1"/>
    <property type="molecule type" value="Genomic_DNA"/>
</dbReference>
<evidence type="ECO:0000313" key="2">
    <source>
        <dbReference type="EMBL" id="KAK3092943.1"/>
    </source>
</evidence>
<protein>
    <submittedName>
        <fullName evidence="2">Uncharacterized protein</fullName>
    </submittedName>
</protein>
<dbReference type="Proteomes" id="UP001186944">
    <property type="component" value="Unassembled WGS sequence"/>
</dbReference>
<reference evidence="2" key="1">
    <citation type="submission" date="2019-08" db="EMBL/GenBank/DDBJ databases">
        <title>The improved chromosome-level genome for the pearl oyster Pinctada fucata martensii using PacBio sequencing and Hi-C.</title>
        <authorList>
            <person name="Zheng Z."/>
        </authorList>
    </citation>
    <scope>NUCLEOTIDE SEQUENCE</scope>
    <source>
        <strain evidence="2">ZZ-2019</strain>
        <tissue evidence="2">Adductor muscle</tissue>
    </source>
</reference>
<name>A0AA88Y5L2_PINIB</name>
<feature type="compositionally biased region" description="Acidic residues" evidence="1">
    <location>
        <begin position="1"/>
        <end position="10"/>
    </location>
</feature>
<evidence type="ECO:0000256" key="1">
    <source>
        <dbReference type="SAM" id="MobiDB-lite"/>
    </source>
</evidence>
<accession>A0AA88Y5L2</accession>
<feature type="region of interest" description="Disordered" evidence="1">
    <location>
        <begin position="82"/>
        <end position="102"/>
    </location>
</feature>
<comment type="caution">
    <text evidence="2">The sequence shown here is derived from an EMBL/GenBank/DDBJ whole genome shotgun (WGS) entry which is preliminary data.</text>
</comment>
<keyword evidence="3" id="KW-1185">Reference proteome</keyword>
<dbReference type="AlphaFoldDB" id="A0AA88Y5L2"/>
<gene>
    <name evidence="2" type="ORF">FSP39_009152</name>
</gene>
<feature type="region of interest" description="Disordered" evidence="1">
    <location>
        <begin position="1"/>
        <end position="30"/>
    </location>
</feature>
<proteinExistence type="predicted"/>
<evidence type="ECO:0000313" key="3">
    <source>
        <dbReference type="Proteomes" id="UP001186944"/>
    </source>
</evidence>